<proteinExistence type="predicted"/>
<feature type="region of interest" description="Disordered" evidence="1">
    <location>
        <begin position="1"/>
        <end position="26"/>
    </location>
</feature>
<dbReference type="Proteomes" id="UP000014062">
    <property type="component" value="Chromosome"/>
</dbReference>
<evidence type="ECO:0000313" key="3">
    <source>
        <dbReference type="Proteomes" id="UP000014062"/>
    </source>
</evidence>
<evidence type="ECO:0000256" key="1">
    <source>
        <dbReference type="SAM" id="MobiDB-lite"/>
    </source>
</evidence>
<organism evidence="2 3">
    <name type="scientific">Streptomyces lividans 1326</name>
    <dbReference type="NCBI Taxonomy" id="1200984"/>
    <lineage>
        <taxon>Bacteria</taxon>
        <taxon>Bacillati</taxon>
        <taxon>Actinomycetota</taxon>
        <taxon>Actinomycetes</taxon>
        <taxon>Kitasatosporales</taxon>
        <taxon>Streptomycetaceae</taxon>
        <taxon>Streptomyces</taxon>
    </lineage>
</organism>
<sequence length="79" mass="8707">MVSHGCIVLSSPPPPPPPPLPSTSAFAMPPPTFPSRLRLRFRLRFRLCRGLLLSHDPRLCGLLCRGHGQPTAVVALWCR</sequence>
<accession>A0A7U9HEX0</accession>
<feature type="compositionally biased region" description="Pro residues" evidence="1">
    <location>
        <begin position="11"/>
        <end position="21"/>
    </location>
</feature>
<name>A0A7U9HEX0_STRLI</name>
<reference evidence="3" key="1">
    <citation type="journal article" date="2013" name="Genome Biol. Evol.">
        <title>The genome sequence of Streptomyces lividans 66 reveals a novel tRNA-dependent peptide biosynthetic system within a metal-related genomic island.</title>
        <authorList>
            <person name="Cruz-Morales P."/>
            <person name="Vijgenboom E."/>
            <person name="Iruegas-Bocardo F."/>
            <person name="Girard G."/>
            <person name="Yanez-Guerra L.A."/>
            <person name="Ramos-Aboites H.E."/>
            <person name="Pernodet J.L."/>
            <person name="Anne J."/>
            <person name="van Wezel G.P."/>
            <person name="Barona-Gomez F."/>
        </authorList>
    </citation>
    <scope>NUCLEOTIDE SEQUENCE [LARGE SCALE GENOMIC DNA]</scope>
    <source>
        <strain evidence="3">1326</strain>
    </source>
</reference>
<dbReference type="AlphaFoldDB" id="A0A7U9HEX0"/>
<protein>
    <submittedName>
        <fullName evidence="2">Uncharacterized protein</fullName>
    </submittedName>
</protein>
<evidence type="ECO:0000313" key="2">
    <source>
        <dbReference type="EMBL" id="EOY52015.1"/>
    </source>
</evidence>
<gene>
    <name evidence="2" type="ORF">SLI_7311</name>
</gene>
<dbReference type="EMBL" id="CM001889">
    <property type="protein sequence ID" value="EOY52015.1"/>
    <property type="molecule type" value="Genomic_DNA"/>
</dbReference>